<dbReference type="EMBL" id="JACHLR010000008">
    <property type="protein sequence ID" value="MBB4858799.1"/>
    <property type="molecule type" value="Genomic_DNA"/>
</dbReference>
<protein>
    <submittedName>
        <fullName evidence="1">Putative OsmC-like protein</fullName>
    </submittedName>
</protein>
<name>A0A7W7NWV2_9SPHN</name>
<proteinExistence type="predicted"/>
<evidence type="ECO:0000313" key="1">
    <source>
        <dbReference type="EMBL" id="MBB4858799.1"/>
    </source>
</evidence>
<comment type="caution">
    <text evidence="1">The sequence shown here is derived from an EMBL/GenBank/DDBJ whole genome shotgun (WGS) entry which is preliminary data.</text>
</comment>
<dbReference type="InterPro" id="IPR015946">
    <property type="entry name" value="KH_dom-like_a/b"/>
</dbReference>
<dbReference type="InterPro" id="IPR036102">
    <property type="entry name" value="OsmC/Ohrsf"/>
</dbReference>
<dbReference type="SUPFAM" id="SSF82784">
    <property type="entry name" value="OsmC-like"/>
    <property type="match status" value="1"/>
</dbReference>
<keyword evidence="2" id="KW-1185">Reference proteome</keyword>
<reference evidence="1 2" key="1">
    <citation type="submission" date="2020-08" db="EMBL/GenBank/DDBJ databases">
        <title>Functional genomics of gut bacteria from endangered species of beetles.</title>
        <authorList>
            <person name="Carlos-Shanley C."/>
        </authorList>
    </citation>
    <scope>NUCLEOTIDE SEQUENCE [LARGE SCALE GENOMIC DNA]</scope>
    <source>
        <strain evidence="1 2">S00245</strain>
    </source>
</reference>
<sequence>MTVRWFALQQGWPVEHIEVVVDHVKTVITGAAAPIDIFDKTVSISAPLLGADQLARLMEIAGKCPIQRVLEGAPLIRTKAGVSMPEH</sequence>
<accession>A0A7W7NWV2</accession>
<dbReference type="Gene3D" id="3.30.300.20">
    <property type="match status" value="1"/>
</dbReference>
<evidence type="ECO:0000313" key="2">
    <source>
        <dbReference type="Proteomes" id="UP000555448"/>
    </source>
</evidence>
<dbReference type="AlphaFoldDB" id="A0A7W7NWV2"/>
<gene>
    <name evidence="1" type="ORF">HNO88_002125</name>
</gene>
<dbReference type="Proteomes" id="UP000555448">
    <property type="component" value="Unassembled WGS sequence"/>
</dbReference>
<organism evidence="1 2">
    <name type="scientific">Novosphingobium chloroacetimidivorans</name>
    <dbReference type="NCBI Taxonomy" id="1428314"/>
    <lineage>
        <taxon>Bacteria</taxon>
        <taxon>Pseudomonadati</taxon>
        <taxon>Pseudomonadota</taxon>
        <taxon>Alphaproteobacteria</taxon>
        <taxon>Sphingomonadales</taxon>
        <taxon>Sphingomonadaceae</taxon>
        <taxon>Novosphingobium</taxon>
    </lineage>
</organism>